<name>A0A0J5P547_9PAST</name>
<evidence type="ECO:0000259" key="1">
    <source>
        <dbReference type="Pfam" id="PF08461"/>
    </source>
</evidence>
<dbReference type="STRING" id="67855.RO21_10790"/>
<dbReference type="PATRIC" id="fig|67855.3.peg.2380"/>
<protein>
    <recommendedName>
        <fullName evidence="1">Ribonuclease R winged-helix domain-containing protein</fullName>
    </recommendedName>
</protein>
<dbReference type="InterPro" id="IPR036390">
    <property type="entry name" value="WH_DNA-bd_sf"/>
</dbReference>
<dbReference type="Proteomes" id="UP000036270">
    <property type="component" value="Unassembled WGS sequence"/>
</dbReference>
<gene>
    <name evidence="2" type="ORF">RO21_10790</name>
</gene>
<comment type="caution">
    <text evidence="2">The sequence shown here is derived from an EMBL/GenBank/DDBJ whole genome shotgun (WGS) entry which is preliminary data.</text>
</comment>
<organism evidence="2 3">
    <name type="scientific">Muribacter muris</name>
    <dbReference type="NCBI Taxonomy" id="67855"/>
    <lineage>
        <taxon>Bacteria</taxon>
        <taxon>Pseudomonadati</taxon>
        <taxon>Pseudomonadota</taxon>
        <taxon>Gammaproteobacteria</taxon>
        <taxon>Pasteurellales</taxon>
        <taxon>Pasteurellaceae</taxon>
        <taxon>Muribacter</taxon>
    </lineage>
</organism>
<reference evidence="2 3" key="1">
    <citation type="submission" date="2014-12" db="EMBL/GenBank/DDBJ databases">
        <title>Reclassification of Actinobacillus muris as Muribacter muris.</title>
        <authorList>
            <person name="Christensen H."/>
            <person name="Nicklas W."/>
            <person name="Bisgaard M."/>
        </authorList>
    </citation>
    <scope>NUCLEOTIDE SEQUENCE [LARGE SCALE GENOMIC DNA]</scope>
    <source>
        <strain evidence="2 3">Ackerman80-443D</strain>
    </source>
</reference>
<dbReference type="SUPFAM" id="SSF46785">
    <property type="entry name" value="Winged helix' DNA-binding domain"/>
    <property type="match status" value="1"/>
</dbReference>
<dbReference type="Gene3D" id="1.10.10.10">
    <property type="entry name" value="Winged helix-like DNA-binding domain superfamily/Winged helix DNA-binding domain"/>
    <property type="match status" value="1"/>
</dbReference>
<dbReference type="RefSeq" id="WP_047977790.1">
    <property type="nucleotide sequence ID" value="NZ_JWIZ01000084.1"/>
</dbReference>
<sequence>MQNIFHQDQRLVILRSLSEAGGYDANESILDDCLALYGHNISRDLVRNHLNWLEEQGLVKIERLASGFMIAKITQRGLDVANGEAVVEGVKRPRPKI</sequence>
<dbReference type="InterPro" id="IPR036388">
    <property type="entry name" value="WH-like_DNA-bd_sf"/>
</dbReference>
<proteinExistence type="predicted"/>
<dbReference type="EMBL" id="JWIZ01000084">
    <property type="protein sequence ID" value="KMK50599.1"/>
    <property type="molecule type" value="Genomic_DNA"/>
</dbReference>
<keyword evidence="3" id="KW-1185">Reference proteome</keyword>
<evidence type="ECO:0000313" key="2">
    <source>
        <dbReference type="EMBL" id="KMK50599.1"/>
    </source>
</evidence>
<dbReference type="AlphaFoldDB" id="A0A0J5P547"/>
<dbReference type="InterPro" id="IPR013668">
    <property type="entry name" value="RNase_R_HTH_12"/>
</dbReference>
<feature type="domain" description="Ribonuclease R winged-helix" evidence="1">
    <location>
        <begin position="13"/>
        <end position="79"/>
    </location>
</feature>
<evidence type="ECO:0000313" key="3">
    <source>
        <dbReference type="Proteomes" id="UP000036270"/>
    </source>
</evidence>
<accession>A0A0J5P547</accession>
<dbReference type="Pfam" id="PF08461">
    <property type="entry name" value="WHD_RNase_R"/>
    <property type="match status" value="1"/>
</dbReference>